<keyword evidence="2" id="KW-1185">Reference proteome</keyword>
<reference evidence="2" key="1">
    <citation type="journal article" date="2013" name="Science">
        <title>The Amborella genome and the evolution of flowering plants.</title>
        <authorList>
            <consortium name="Amborella Genome Project"/>
        </authorList>
    </citation>
    <scope>NUCLEOTIDE SEQUENCE [LARGE SCALE GENOMIC DNA]</scope>
</reference>
<dbReference type="EMBL" id="KI392664">
    <property type="protein sequence ID" value="ERN11894.1"/>
    <property type="molecule type" value="Genomic_DNA"/>
</dbReference>
<gene>
    <name evidence="1" type="ORF">AMTR_s00020p00200770</name>
</gene>
<dbReference type="AlphaFoldDB" id="W1PVP2"/>
<accession>W1PVP2</accession>
<dbReference type="Proteomes" id="UP000017836">
    <property type="component" value="Unassembled WGS sequence"/>
</dbReference>
<dbReference type="HOGENOM" id="CLU_101535_0_0_1"/>
<sequence length="277" mass="30606">MSRSTRPPLLTPTWHLPQALQCLFCHSKSCTEGDGSLESSSSRLISGVVLGSQASEGPVASYPLGHYATTGAMMPLSFGNPVLDVPPLNVVGFPVVPQSSSGFKVSMVRGMLYSDLQGLRGYPLLELRERMEGTKALSCEDVAQSSFERHLAVLEHDLGDRQGLVQQHVQERAQLIFKRDSLSMEVANFSEELEVVKAEMEDLQAWVTSLSARQDTSWEALHQWSRELEQLDSDSTAVTSLANSTAQEISHLQEEKQALLHHAVELRAMIEDSLDRF</sequence>
<dbReference type="Gramene" id="ERN11894">
    <property type="protein sequence ID" value="ERN11894"/>
    <property type="gene ID" value="AMTR_s00020p00200770"/>
</dbReference>
<name>W1PVP2_AMBTC</name>
<evidence type="ECO:0000313" key="1">
    <source>
        <dbReference type="EMBL" id="ERN11894.1"/>
    </source>
</evidence>
<evidence type="ECO:0000313" key="2">
    <source>
        <dbReference type="Proteomes" id="UP000017836"/>
    </source>
</evidence>
<proteinExistence type="predicted"/>
<organism evidence="1 2">
    <name type="scientific">Amborella trichopoda</name>
    <dbReference type="NCBI Taxonomy" id="13333"/>
    <lineage>
        <taxon>Eukaryota</taxon>
        <taxon>Viridiplantae</taxon>
        <taxon>Streptophyta</taxon>
        <taxon>Embryophyta</taxon>
        <taxon>Tracheophyta</taxon>
        <taxon>Spermatophyta</taxon>
        <taxon>Magnoliopsida</taxon>
        <taxon>Amborellales</taxon>
        <taxon>Amborellaceae</taxon>
        <taxon>Amborella</taxon>
    </lineage>
</organism>
<protein>
    <submittedName>
        <fullName evidence="1">Uncharacterized protein</fullName>
    </submittedName>
</protein>